<dbReference type="AlphaFoldDB" id="A0A6G1HNP8"/>
<feature type="signal peptide" evidence="1">
    <location>
        <begin position="1"/>
        <end position="21"/>
    </location>
</feature>
<keyword evidence="1" id="KW-0732">Signal</keyword>
<dbReference type="OrthoDB" id="5230873at2759"/>
<evidence type="ECO:0000256" key="1">
    <source>
        <dbReference type="SAM" id="SignalP"/>
    </source>
</evidence>
<sequence length="208" mass="21460">MLSKTLVSFGLMLAGAAMTGALPLDERASSSTFKLYAYGMQKELGGLPMYYADGLAYAGEKLSTASVISDITLAASANDAKSWVIQSAASNSTGADIVGQALYISPSQNAAVGFVSGTPDSGKTTTGFTSYGSLTFWTDPSSGDWKSSFYAVPVSGQDGIWAINWLADSKSAPDNAIPIGLKRTAPGRSSGAASLASASAWKRAMSYM</sequence>
<keyword evidence="3" id="KW-1185">Reference proteome</keyword>
<evidence type="ECO:0000313" key="3">
    <source>
        <dbReference type="Proteomes" id="UP000799640"/>
    </source>
</evidence>
<proteinExistence type="predicted"/>
<dbReference type="EMBL" id="ML996703">
    <property type="protein sequence ID" value="KAF2397486.1"/>
    <property type="molecule type" value="Genomic_DNA"/>
</dbReference>
<protein>
    <submittedName>
        <fullName evidence="2">Uncharacterized protein</fullName>
    </submittedName>
</protein>
<accession>A0A6G1HNP8</accession>
<gene>
    <name evidence="2" type="ORF">EJ06DRAFT_584419</name>
</gene>
<feature type="chain" id="PRO_5026108121" evidence="1">
    <location>
        <begin position="22"/>
        <end position="208"/>
    </location>
</feature>
<reference evidence="2" key="1">
    <citation type="journal article" date="2020" name="Stud. Mycol.">
        <title>101 Dothideomycetes genomes: a test case for predicting lifestyles and emergence of pathogens.</title>
        <authorList>
            <person name="Haridas S."/>
            <person name="Albert R."/>
            <person name="Binder M."/>
            <person name="Bloem J."/>
            <person name="Labutti K."/>
            <person name="Salamov A."/>
            <person name="Andreopoulos B."/>
            <person name="Baker S."/>
            <person name="Barry K."/>
            <person name="Bills G."/>
            <person name="Bluhm B."/>
            <person name="Cannon C."/>
            <person name="Castanera R."/>
            <person name="Culley D."/>
            <person name="Daum C."/>
            <person name="Ezra D."/>
            <person name="Gonzalez J."/>
            <person name="Henrissat B."/>
            <person name="Kuo A."/>
            <person name="Liang C."/>
            <person name="Lipzen A."/>
            <person name="Lutzoni F."/>
            <person name="Magnuson J."/>
            <person name="Mondo S."/>
            <person name="Nolan M."/>
            <person name="Ohm R."/>
            <person name="Pangilinan J."/>
            <person name="Park H.-J."/>
            <person name="Ramirez L."/>
            <person name="Alfaro M."/>
            <person name="Sun H."/>
            <person name="Tritt A."/>
            <person name="Yoshinaga Y."/>
            <person name="Zwiers L.-H."/>
            <person name="Turgeon B."/>
            <person name="Goodwin S."/>
            <person name="Spatafora J."/>
            <person name="Crous P."/>
            <person name="Grigoriev I."/>
        </authorList>
    </citation>
    <scope>NUCLEOTIDE SEQUENCE</scope>
    <source>
        <strain evidence="2">CBS 262.69</strain>
    </source>
</reference>
<dbReference type="Proteomes" id="UP000799640">
    <property type="component" value="Unassembled WGS sequence"/>
</dbReference>
<name>A0A6G1HNP8_9PEZI</name>
<evidence type="ECO:0000313" key="2">
    <source>
        <dbReference type="EMBL" id="KAF2397486.1"/>
    </source>
</evidence>
<organism evidence="2 3">
    <name type="scientific">Trichodelitschia bisporula</name>
    <dbReference type="NCBI Taxonomy" id="703511"/>
    <lineage>
        <taxon>Eukaryota</taxon>
        <taxon>Fungi</taxon>
        <taxon>Dikarya</taxon>
        <taxon>Ascomycota</taxon>
        <taxon>Pezizomycotina</taxon>
        <taxon>Dothideomycetes</taxon>
        <taxon>Dothideomycetes incertae sedis</taxon>
        <taxon>Phaeotrichales</taxon>
        <taxon>Phaeotrichaceae</taxon>
        <taxon>Trichodelitschia</taxon>
    </lineage>
</organism>